<dbReference type="RefSeq" id="WP_380232035.1">
    <property type="nucleotide sequence ID" value="NZ_JBHSVH010000002.1"/>
</dbReference>
<gene>
    <name evidence="2" type="ORF">ACFQMG_24685</name>
</gene>
<feature type="transmembrane region" description="Helical" evidence="1">
    <location>
        <begin position="7"/>
        <end position="26"/>
    </location>
</feature>
<protein>
    <submittedName>
        <fullName evidence="2">Uncharacterized protein</fullName>
    </submittedName>
</protein>
<reference evidence="3" key="1">
    <citation type="journal article" date="2019" name="Int. J. Syst. Evol. Microbiol.">
        <title>The Global Catalogue of Microorganisms (GCM) 10K type strain sequencing project: providing services to taxonomists for standard genome sequencing and annotation.</title>
        <authorList>
            <consortium name="The Broad Institute Genomics Platform"/>
            <consortium name="The Broad Institute Genome Sequencing Center for Infectious Disease"/>
            <person name="Wu L."/>
            <person name="Ma J."/>
        </authorList>
    </citation>
    <scope>NUCLEOTIDE SEQUENCE [LARGE SCALE GENOMIC DNA]</scope>
    <source>
        <strain evidence="3">CGMCC 1.12859</strain>
    </source>
</reference>
<keyword evidence="3" id="KW-1185">Reference proteome</keyword>
<proteinExistence type="predicted"/>
<comment type="caution">
    <text evidence="2">The sequence shown here is derived from an EMBL/GenBank/DDBJ whole genome shotgun (WGS) entry which is preliminary data.</text>
</comment>
<dbReference type="EMBL" id="JBHTAJ010000052">
    <property type="protein sequence ID" value="MFC7182752.1"/>
    <property type="molecule type" value="Genomic_DNA"/>
</dbReference>
<evidence type="ECO:0000313" key="3">
    <source>
        <dbReference type="Proteomes" id="UP001596435"/>
    </source>
</evidence>
<dbReference type="Proteomes" id="UP001596435">
    <property type="component" value="Unassembled WGS sequence"/>
</dbReference>
<keyword evidence="1" id="KW-1133">Transmembrane helix</keyword>
<accession>A0ABW2G239</accession>
<sequence>MRVWRTVLVKCAVGGAVFAGLAWVGQGDVMRGIVGPALVGTCCGLAAGGRVRG</sequence>
<evidence type="ECO:0000313" key="2">
    <source>
        <dbReference type="EMBL" id="MFC7182752.1"/>
    </source>
</evidence>
<organism evidence="2 3">
    <name type="scientific">Kitasatospora paranensis</name>
    <dbReference type="NCBI Taxonomy" id="258053"/>
    <lineage>
        <taxon>Bacteria</taxon>
        <taxon>Bacillati</taxon>
        <taxon>Actinomycetota</taxon>
        <taxon>Actinomycetes</taxon>
        <taxon>Kitasatosporales</taxon>
        <taxon>Streptomycetaceae</taxon>
        <taxon>Kitasatospora</taxon>
    </lineage>
</organism>
<feature type="transmembrane region" description="Helical" evidence="1">
    <location>
        <begin position="32"/>
        <end position="51"/>
    </location>
</feature>
<name>A0ABW2G239_9ACTN</name>
<evidence type="ECO:0000256" key="1">
    <source>
        <dbReference type="SAM" id="Phobius"/>
    </source>
</evidence>
<keyword evidence="1" id="KW-0812">Transmembrane</keyword>
<keyword evidence="1" id="KW-0472">Membrane</keyword>